<dbReference type="EMBL" id="LVLJ01002842">
    <property type="protein sequence ID" value="OAE23355.1"/>
    <property type="molecule type" value="Genomic_DNA"/>
</dbReference>
<proteinExistence type="inferred from homology"/>
<dbReference type="PANTHER" id="PTHR35703:SF2">
    <property type="entry name" value="HEME OXYGENASE 1, CHLOROPLASTIC-RELATED"/>
    <property type="match status" value="1"/>
</dbReference>
<dbReference type="GO" id="GO:0004392">
    <property type="term" value="F:heme oxygenase (decyclizing) activity"/>
    <property type="evidence" value="ECO:0007669"/>
    <property type="project" value="UniProtKB-EC"/>
</dbReference>
<dbReference type="AlphaFoldDB" id="A0A176VTB3"/>
<dbReference type="Gene3D" id="1.20.910.10">
    <property type="entry name" value="Heme oxygenase-like"/>
    <property type="match status" value="1"/>
</dbReference>
<dbReference type="GO" id="GO:0046872">
    <property type="term" value="F:metal ion binding"/>
    <property type="evidence" value="ECO:0007669"/>
    <property type="project" value="UniProtKB-KW"/>
</dbReference>
<evidence type="ECO:0000313" key="8">
    <source>
        <dbReference type="EMBL" id="BBN15502.1"/>
    </source>
</evidence>
<evidence type="ECO:0000256" key="2">
    <source>
        <dbReference type="ARBA" id="ARBA00012360"/>
    </source>
</evidence>
<comment type="similarity">
    <text evidence="1">Belongs to the heme oxygenase family.</text>
</comment>
<sequence>MSHPNLIRICAATRGSDICSVSWARCWCSGGGLSPSFRVAGERVGWPRLVACAGAEGAGDSTPAAKKGFGSPRKVVKQGVKKSGSSRGNPQEKGVLLNNADRTADREGSSHLSKVIDVVDKKASGHRVSRLHIDPNEAKKGKVDFVRVQTWGEDEESGKLENLKVKSFSPAVTSSSKKSGPFYEKLVNRLQLLESKGEMSVAQAKPLPSFDRWVFGEERYMQFLMDQRAVFQALRDVIASIHSERCGSVAVLEDGLALGGATKAVSLFAEDLGLDRCKALDLDISFFTELLTARGEQFAEFPTPTTQAVGYAKYIRQLGASSLEKSDKAKDACLKFLAHVFSVYVSHLTTGMRIGAKAMDNIAILRQANAVSFYRDYPLEGKDPLKLFIQTINSAGLCILSEEDHEQVMEELPKAMQRTSLLLSVLAVEEKLLTARD</sequence>
<organism evidence="9 10">
    <name type="scientific">Marchantia polymorpha subsp. ruderalis</name>
    <dbReference type="NCBI Taxonomy" id="1480154"/>
    <lineage>
        <taxon>Eukaryota</taxon>
        <taxon>Viridiplantae</taxon>
        <taxon>Streptophyta</taxon>
        <taxon>Embryophyta</taxon>
        <taxon>Marchantiophyta</taxon>
        <taxon>Marchantiopsida</taxon>
        <taxon>Marchantiidae</taxon>
        <taxon>Marchantiales</taxon>
        <taxon>Marchantiaceae</taxon>
        <taxon>Marchantia</taxon>
    </lineage>
</organism>
<evidence type="ECO:0000256" key="7">
    <source>
        <dbReference type="SAM" id="MobiDB-lite"/>
    </source>
</evidence>
<evidence type="ECO:0000313" key="9">
    <source>
        <dbReference type="EMBL" id="OAE23355.1"/>
    </source>
</evidence>
<evidence type="ECO:0000313" key="10">
    <source>
        <dbReference type="Proteomes" id="UP000077202"/>
    </source>
</evidence>
<dbReference type="EMBL" id="AP019871">
    <property type="protein sequence ID" value="BBN15502.1"/>
    <property type="molecule type" value="Genomic_DNA"/>
</dbReference>
<dbReference type="EC" id="1.14.14.18" evidence="2"/>
<keyword evidence="10" id="KW-1185">Reference proteome</keyword>
<evidence type="ECO:0000256" key="4">
    <source>
        <dbReference type="ARBA" id="ARBA00022723"/>
    </source>
</evidence>
<keyword evidence="5" id="KW-0560">Oxidoreductase</keyword>
<dbReference type="CDD" id="cd19165">
    <property type="entry name" value="HemeO"/>
    <property type="match status" value="1"/>
</dbReference>
<dbReference type="PANTHER" id="PTHR35703">
    <property type="entry name" value="HEME OXYGENASE 1, CHLOROPLASTIC-RELATED"/>
    <property type="match status" value="1"/>
</dbReference>
<dbReference type="Proteomes" id="UP001162541">
    <property type="component" value="Chromosome 6"/>
</dbReference>
<feature type="region of interest" description="Disordered" evidence="7">
    <location>
        <begin position="60"/>
        <end position="95"/>
    </location>
</feature>
<dbReference type="GO" id="GO:0010024">
    <property type="term" value="P:phytochromobilin biosynthetic process"/>
    <property type="evidence" value="ECO:0007669"/>
    <property type="project" value="TreeGrafter"/>
</dbReference>
<evidence type="ECO:0000313" key="11">
    <source>
        <dbReference type="Proteomes" id="UP001162541"/>
    </source>
</evidence>
<dbReference type="GO" id="GO:0006788">
    <property type="term" value="P:heme oxidation"/>
    <property type="evidence" value="ECO:0007669"/>
    <property type="project" value="InterPro"/>
</dbReference>
<keyword evidence="4" id="KW-0479">Metal-binding</keyword>
<accession>A0A176VTB3</accession>
<evidence type="ECO:0000256" key="5">
    <source>
        <dbReference type="ARBA" id="ARBA00023002"/>
    </source>
</evidence>
<reference evidence="9 10" key="1">
    <citation type="submission" date="2016-03" db="EMBL/GenBank/DDBJ databases">
        <title>Mechanisms controlling the formation of the plant cell surface in tip-growing cells are functionally conserved among land plants.</title>
        <authorList>
            <person name="Honkanen S."/>
            <person name="Jones V.A."/>
            <person name="Morieri G."/>
            <person name="Champion C."/>
            <person name="Hetherington A.J."/>
            <person name="Kelly S."/>
            <person name="Saint-Marcoux D."/>
            <person name="Proust H."/>
            <person name="Prescott H."/>
            <person name="Dolan L."/>
        </authorList>
    </citation>
    <scope>NUCLEOTIDE SEQUENCE [LARGE SCALE GENOMIC DNA]</scope>
    <source>
        <strain evidence="10">cv. Tak-1 and cv. Tak-2</strain>
        <tissue evidence="9">Whole gametophyte</tissue>
    </source>
</reference>
<keyword evidence="6" id="KW-0408">Iron</keyword>
<evidence type="ECO:0000256" key="1">
    <source>
        <dbReference type="ARBA" id="ARBA00006134"/>
    </source>
</evidence>
<name>A0A176VTB3_MARPO</name>
<reference evidence="11" key="3">
    <citation type="journal article" date="2020" name="Curr. Biol.">
        <title>Chromatin organization in early land plants reveals an ancestral association between H3K27me3, transposons, and constitutive heterochromatin.</title>
        <authorList>
            <person name="Montgomery S.A."/>
            <person name="Tanizawa Y."/>
            <person name="Galik B."/>
            <person name="Wang N."/>
            <person name="Ito T."/>
            <person name="Mochizuki T."/>
            <person name="Akimcheva S."/>
            <person name="Bowman J.L."/>
            <person name="Cognat V."/>
            <person name="Marechal-Drouard L."/>
            <person name="Ekker H."/>
            <person name="Hong S.F."/>
            <person name="Kohchi T."/>
            <person name="Lin S.S."/>
            <person name="Liu L.D."/>
            <person name="Nakamura Y."/>
            <person name="Valeeva L.R."/>
            <person name="Shakirov E.V."/>
            <person name="Shippen D.E."/>
            <person name="Wei W.L."/>
            <person name="Yagura M."/>
            <person name="Yamaoka S."/>
            <person name="Yamato K.T."/>
            <person name="Liu C."/>
            <person name="Berger F."/>
        </authorList>
    </citation>
    <scope>NUCLEOTIDE SEQUENCE [LARGE SCALE GENOMIC DNA]</scope>
    <source>
        <strain evidence="11">Tak-1</strain>
    </source>
</reference>
<dbReference type="InterPro" id="IPR016951">
    <property type="entry name" value="Haem_Oase_decyc_pln"/>
</dbReference>
<gene>
    <name evidence="9" type="ORF">AXG93_1660s1130</name>
    <name evidence="8" type="ORF">Mp_6g20090</name>
</gene>
<dbReference type="Proteomes" id="UP000077202">
    <property type="component" value="Unassembled WGS sequence"/>
</dbReference>
<dbReference type="SUPFAM" id="SSF48613">
    <property type="entry name" value="Heme oxygenase-like"/>
    <property type="match status" value="1"/>
</dbReference>
<evidence type="ECO:0000256" key="6">
    <source>
        <dbReference type="ARBA" id="ARBA00023004"/>
    </source>
</evidence>
<reference evidence="8" key="2">
    <citation type="journal article" date="2019" name="Curr. Biol.">
        <title>Chromatin organization in early land plants reveals an ancestral association between H3K27me3, transposons, and constitutive heterochromatin.</title>
        <authorList>
            <person name="Montgomery S.A."/>
            <person name="Tanizawa Y."/>
            <person name="Galik B."/>
            <person name="Wang N."/>
            <person name="Ito T."/>
            <person name="Mochizuki T."/>
            <person name="Akimcheva S."/>
            <person name="Bowman J."/>
            <person name="Cognat V."/>
            <person name="Drouard L."/>
            <person name="Ekker H."/>
            <person name="Houng S."/>
            <person name="Kohchi T."/>
            <person name="Lin S."/>
            <person name="Liu L.D."/>
            <person name="Nakamura Y."/>
            <person name="Valeeva L.R."/>
            <person name="Shakirov E.V."/>
            <person name="Shippen D.E."/>
            <person name="Wei W."/>
            <person name="Yagura M."/>
            <person name="Yamaoka S."/>
            <person name="Yamato K.T."/>
            <person name="Liu C."/>
            <person name="Berger F."/>
        </authorList>
    </citation>
    <scope>NUCLEOTIDE SEQUENCE [LARGE SCALE GENOMIC DNA]</scope>
    <source>
        <strain evidence="8">Tak-1</strain>
    </source>
</reference>
<keyword evidence="3" id="KW-0349">Heme</keyword>
<dbReference type="InterPro" id="IPR002051">
    <property type="entry name" value="Haem_Oase"/>
</dbReference>
<evidence type="ECO:0000256" key="3">
    <source>
        <dbReference type="ARBA" id="ARBA00022617"/>
    </source>
</evidence>
<dbReference type="InterPro" id="IPR016084">
    <property type="entry name" value="Haem_Oase-like_multi-hlx"/>
</dbReference>
<protein>
    <recommendedName>
        <fullName evidence="2">heme oxygenase (biliverdin-producing)</fullName>
        <ecNumber evidence="2">1.14.14.18</ecNumber>
    </recommendedName>
</protein>